<keyword evidence="4" id="KW-0480">Metal-thiolate cluster</keyword>
<dbReference type="InterPro" id="IPR023587">
    <property type="entry name" value="Metalthion_dom_sf_vert"/>
</dbReference>
<dbReference type="InterPro" id="IPR018064">
    <property type="entry name" value="Metalthion_vert_metal_BS"/>
</dbReference>
<evidence type="ECO:0000256" key="1">
    <source>
        <dbReference type="ARBA" id="ARBA00002568"/>
    </source>
</evidence>
<dbReference type="InterPro" id="IPR017854">
    <property type="entry name" value="Metalthion_dom_sf"/>
</dbReference>
<dbReference type="InParanoid" id="A0A667XQB4"/>
<protein>
    <recommendedName>
        <fullName evidence="8">Metallothionein</fullName>
    </recommendedName>
</protein>
<evidence type="ECO:0008006" key="8">
    <source>
        <dbReference type="Google" id="ProtNLM"/>
    </source>
</evidence>
<comment type="function">
    <text evidence="1">Metallothioneins have a high content of cysteine residues that bind various heavy metals.</text>
</comment>
<reference evidence="6" key="2">
    <citation type="submission" date="2025-08" db="UniProtKB">
        <authorList>
            <consortium name="Ensembl"/>
        </authorList>
    </citation>
    <scope>IDENTIFICATION</scope>
</reference>
<keyword evidence="3" id="KW-0479">Metal-binding</keyword>
<evidence type="ECO:0000256" key="2">
    <source>
        <dbReference type="ARBA" id="ARBA00007283"/>
    </source>
</evidence>
<dbReference type="PRINTS" id="PR00860">
    <property type="entry name" value="MTVERTEBRATE"/>
</dbReference>
<evidence type="ECO:0000256" key="4">
    <source>
        <dbReference type="ARBA" id="ARBA00022851"/>
    </source>
</evidence>
<organism evidence="6 7">
    <name type="scientific">Myripristis murdjan</name>
    <name type="common">pinecone soldierfish</name>
    <dbReference type="NCBI Taxonomy" id="586833"/>
    <lineage>
        <taxon>Eukaryota</taxon>
        <taxon>Metazoa</taxon>
        <taxon>Chordata</taxon>
        <taxon>Craniata</taxon>
        <taxon>Vertebrata</taxon>
        <taxon>Euteleostomi</taxon>
        <taxon>Actinopterygii</taxon>
        <taxon>Neopterygii</taxon>
        <taxon>Teleostei</taxon>
        <taxon>Neoteleostei</taxon>
        <taxon>Acanthomorphata</taxon>
        <taxon>Holocentriformes</taxon>
        <taxon>Holocentridae</taxon>
        <taxon>Myripristis</taxon>
    </lineage>
</organism>
<dbReference type="GO" id="GO:0046686">
    <property type="term" value="P:response to cadmium ion"/>
    <property type="evidence" value="ECO:0007669"/>
    <property type="project" value="UniProtKB-ARBA"/>
</dbReference>
<reference evidence="6" key="3">
    <citation type="submission" date="2025-09" db="UniProtKB">
        <authorList>
            <consortium name="Ensembl"/>
        </authorList>
    </citation>
    <scope>IDENTIFICATION</scope>
</reference>
<dbReference type="Proteomes" id="UP000472263">
    <property type="component" value="Chromosome 6"/>
</dbReference>
<evidence type="ECO:0000313" key="7">
    <source>
        <dbReference type="Proteomes" id="UP000472263"/>
    </source>
</evidence>
<dbReference type="SUPFAM" id="SSF57868">
    <property type="entry name" value="Metallothionein"/>
    <property type="match status" value="1"/>
</dbReference>
<accession>A0A667XQB4</accession>
<dbReference type="PANTHER" id="PTHR23299">
    <property type="entry name" value="METALLOTHIONEIN"/>
    <property type="match status" value="1"/>
</dbReference>
<dbReference type="FunFam" id="4.10.10.10:FF:000001">
    <property type="entry name" value="Metallothionein"/>
    <property type="match status" value="1"/>
</dbReference>
<name>A0A667XQB4_9TELE</name>
<keyword evidence="7" id="KW-1185">Reference proteome</keyword>
<dbReference type="PROSITE" id="PS00203">
    <property type="entry name" value="METALLOTHIONEIN_VRT"/>
    <property type="match status" value="1"/>
</dbReference>
<evidence type="ECO:0000256" key="3">
    <source>
        <dbReference type="ARBA" id="ARBA00022723"/>
    </source>
</evidence>
<dbReference type="GO" id="GO:0010043">
    <property type="term" value="P:response to zinc ion"/>
    <property type="evidence" value="ECO:0007669"/>
    <property type="project" value="UniProtKB-ARBA"/>
</dbReference>
<dbReference type="Pfam" id="PF00131">
    <property type="entry name" value="Metallothio"/>
    <property type="match status" value="1"/>
</dbReference>
<evidence type="ECO:0000313" key="6">
    <source>
        <dbReference type="Ensembl" id="ENSMMDP00005019870.1"/>
    </source>
</evidence>
<dbReference type="PANTHER" id="PTHR23299:SF24">
    <property type="entry name" value="METALLOTHIONEIN-1X"/>
    <property type="match status" value="1"/>
</dbReference>
<feature type="region of interest" description="Disordered" evidence="5">
    <location>
        <begin position="32"/>
        <end position="56"/>
    </location>
</feature>
<proteinExistence type="inferred from homology"/>
<comment type="similarity">
    <text evidence="2">Belongs to the metallothionein superfamily. Type 1 family.</text>
</comment>
<dbReference type="GO" id="GO:0046688">
    <property type="term" value="P:response to copper ion"/>
    <property type="evidence" value="ECO:0007669"/>
    <property type="project" value="UniProtKB-ARBA"/>
</dbReference>
<dbReference type="GeneTree" id="ENSGT00950000182967"/>
<reference evidence="6" key="1">
    <citation type="submission" date="2019-06" db="EMBL/GenBank/DDBJ databases">
        <authorList>
            <consortium name="Wellcome Sanger Institute Data Sharing"/>
        </authorList>
    </citation>
    <scope>NUCLEOTIDE SEQUENCE [LARGE SCALE GENOMIC DNA]</scope>
</reference>
<dbReference type="AlphaFoldDB" id="A0A667XQB4"/>
<sequence length="122" mass="12889">IVNHVSVCDRRVLHPVHFLPVAIKPASLSTDRHITSDTNSATQAEDEDKTHSLQETHNTSREMDPCNCCATGSCKCGASCTCTNCSCTTCKKSCCPCCPSGCSKCASGCVCKGKTCDTSCCQ</sequence>
<dbReference type="GO" id="GO:0046872">
    <property type="term" value="F:metal ion binding"/>
    <property type="evidence" value="ECO:0007669"/>
    <property type="project" value="UniProtKB-KW"/>
</dbReference>
<dbReference type="Gene3D" id="4.10.10.10">
    <property type="entry name" value="Metallothionein Isoform II"/>
    <property type="match status" value="1"/>
</dbReference>
<dbReference type="InterPro" id="IPR000006">
    <property type="entry name" value="Metalthion_vert"/>
</dbReference>
<dbReference type="Ensembl" id="ENSMMDT00005020341.1">
    <property type="protein sequence ID" value="ENSMMDP00005019870.1"/>
    <property type="gene ID" value="ENSMMDG00005009823.1"/>
</dbReference>
<gene>
    <name evidence="6" type="primary">mt2</name>
</gene>
<evidence type="ECO:0000256" key="5">
    <source>
        <dbReference type="SAM" id="MobiDB-lite"/>
    </source>
</evidence>